<dbReference type="HOGENOM" id="CLU_1255663_0_0_1"/>
<name>F0U9D0_AJEC8</name>
<dbReference type="EMBL" id="DS990636">
    <property type="protein sequence ID" value="EGC41872.1"/>
    <property type="molecule type" value="Genomic_DNA"/>
</dbReference>
<dbReference type="Proteomes" id="UP000008142">
    <property type="component" value="Unassembled WGS sequence"/>
</dbReference>
<sequence length="220" mass="25149">MTVRSAKASSVQSSSTWDTNNPNRPSIYILISFKSNAFSLSPICRRCRRKPSTLAPCWREQYCTCAYKWFLRTVPGSTHRKRFISVSCKCRGSEVEQEESTTLETCSMLFLFAMSSSSPAPTEFISWSSERRLSRPFEKHRILKPWKYPRQPNNMYMYICGDDRSLSLDDWVNSVSQESIAHPNASSLLKQNQMSILRVDSTDIAAISFISTRKRARGSG</sequence>
<protein>
    <submittedName>
        <fullName evidence="1">Predicted protein</fullName>
    </submittedName>
</protein>
<organism evidence="2">
    <name type="scientific">Ajellomyces capsulatus (strain H88)</name>
    <name type="common">Darling's disease fungus</name>
    <name type="synonym">Histoplasma capsulatum</name>
    <dbReference type="NCBI Taxonomy" id="544711"/>
    <lineage>
        <taxon>Eukaryota</taxon>
        <taxon>Fungi</taxon>
        <taxon>Dikarya</taxon>
        <taxon>Ascomycota</taxon>
        <taxon>Pezizomycotina</taxon>
        <taxon>Eurotiomycetes</taxon>
        <taxon>Eurotiomycetidae</taxon>
        <taxon>Onygenales</taxon>
        <taxon>Ajellomycetaceae</taxon>
        <taxon>Histoplasma</taxon>
    </lineage>
</organism>
<dbReference type="AlphaFoldDB" id="F0U9D0"/>
<reference evidence="2" key="1">
    <citation type="submission" date="2008-07" db="EMBL/GenBank/DDBJ databases">
        <title>Annotation of Ajellomyces capsulatus strain H88.</title>
        <authorList>
            <person name="Champion M."/>
            <person name="Cuomo C."/>
            <person name="Ma L.-J."/>
            <person name="Henn M.R."/>
            <person name="Sil A."/>
            <person name="Goldman B."/>
            <person name="Young S.K."/>
            <person name="Kodira C.D."/>
            <person name="Zeng Q."/>
            <person name="Koehrsen M."/>
            <person name="Alvarado L."/>
            <person name="Berlin A."/>
            <person name="Borenstein D."/>
            <person name="Chen Z."/>
            <person name="Engels R."/>
            <person name="Freedman E."/>
            <person name="Gellesch M."/>
            <person name="Goldberg J."/>
            <person name="Griggs A."/>
            <person name="Gujja S."/>
            <person name="Heiman D."/>
            <person name="Hepburn T."/>
            <person name="Howarth C."/>
            <person name="Jen D."/>
            <person name="Larson L."/>
            <person name="Lewis B."/>
            <person name="Mehta T."/>
            <person name="Park D."/>
            <person name="Pearson M."/>
            <person name="Roberts A."/>
            <person name="Saif S."/>
            <person name="Shea T."/>
            <person name="Shenoy N."/>
            <person name="Sisk P."/>
            <person name="Stolte C."/>
            <person name="Sykes S."/>
            <person name="Walk T."/>
            <person name="White J."/>
            <person name="Yandava C."/>
            <person name="Klein B."/>
            <person name="McEwen J.G."/>
            <person name="Puccia R."/>
            <person name="Goldman G.H."/>
            <person name="Felipe M.S."/>
            <person name="Nino-Vega G."/>
            <person name="San-Blas G."/>
            <person name="Taylor J."/>
            <person name="Mendoza L."/>
            <person name="Galagan J."/>
            <person name="Nusbaum C."/>
            <person name="Birren B."/>
        </authorList>
    </citation>
    <scope>NUCLEOTIDE SEQUENCE [LARGE SCALE GENOMIC DNA]</scope>
    <source>
        <strain evidence="2">H88</strain>
    </source>
</reference>
<accession>F0U9D0</accession>
<dbReference type="OMA" id="PTEFISW"/>
<proteinExistence type="predicted"/>
<evidence type="ECO:0000313" key="1">
    <source>
        <dbReference type="EMBL" id="EGC41872.1"/>
    </source>
</evidence>
<gene>
    <name evidence="1" type="ORF">HCEG_01234</name>
</gene>
<evidence type="ECO:0000313" key="2">
    <source>
        <dbReference type="Proteomes" id="UP000008142"/>
    </source>
</evidence>